<evidence type="ECO:0000313" key="2">
    <source>
        <dbReference type="EMBL" id="SHL25015.1"/>
    </source>
</evidence>
<gene>
    <name evidence="2" type="ORF">SAMN05444266_102599</name>
</gene>
<dbReference type="SUPFAM" id="SSF51126">
    <property type="entry name" value="Pectin lyase-like"/>
    <property type="match status" value="1"/>
</dbReference>
<name>A0A1M6Z3Q2_9BACT</name>
<dbReference type="Proteomes" id="UP000184420">
    <property type="component" value="Unassembled WGS sequence"/>
</dbReference>
<feature type="signal peptide" evidence="1">
    <location>
        <begin position="1"/>
        <end position="22"/>
    </location>
</feature>
<evidence type="ECO:0000313" key="3">
    <source>
        <dbReference type="Proteomes" id="UP000184420"/>
    </source>
</evidence>
<evidence type="ECO:0000256" key="1">
    <source>
        <dbReference type="SAM" id="SignalP"/>
    </source>
</evidence>
<protein>
    <submittedName>
        <fullName evidence="2">Polygalacturonase</fullName>
    </submittedName>
</protein>
<reference evidence="2 3" key="1">
    <citation type="submission" date="2016-11" db="EMBL/GenBank/DDBJ databases">
        <authorList>
            <person name="Jaros S."/>
            <person name="Januszkiewicz K."/>
            <person name="Wedrychowicz H."/>
        </authorList>
    </citation>
    <scope>NUCLEOTIDE SEQUENCE [LARGE SCALE GENOMIC DNA]</scope>
    <source>
        <strain evidence="2 3">DSM 27406</strain>
    </source>
</reference>
<dbReference type="Gene3D" id="2.160.20.10">
    <property type="entry name" value="Single-stranded right-handed beta-helix, Pectin lyase-like"/>
    <property type="match status" value="1"/>
</dbReference>
<dbReference type="AlphaFoldDB" id="A0A1M6Z3Q2"/>
<dbReference type="STRING" id="1419482.SAMN05444266_102599"/>
<dbReference type="InterPro" id="IPR051801">
    <property type="entry name" value="GH28_Enzymes"/>
</dbReference>
<keyword evidence="3" id="KW-1185">Reference proteome</keyword>
<dbReference type="OrthoDB" id="9795222at2"/>
<dbReference type="PANTHER" id="PTHR31339:SF9">
    <property type="entry name" value="PLASMIN AND FIBRONECTIN-BINDING PROTEIN A"/>
    <property type="match status" value="1"/>
</dbReference>
<dbReference type="InterPro" id="IPR011050">
    <property type="entry name" value="Pectin_lyase_fold/virulence"/>
</dbReference>
<accession>A0A1M6Z3Q2</accession>
<dbReference type="EMBL" id="FRBL01000002">
    <property type="protein sequence ID" value="SHL25015.1"/>
    <property type="molecule type" value="Genomic_DNA"/>
</dbReference>
<organism evidence="2 3">
    <name type="scientific">Chitinophaga jiangningensis</name>
    <dbReference type="NCBI Taxonomy" id="1419482"/>
    <lineage>
        <taxon>Bacteria</taxon>
        <taxon>Pseudomonadati</taxon>
        <taxon>Bacteroidota</taxon>
        <taxon>Chitinophagia</taxon>
        <taxon>Chitinophagales</taxon>
        <taxon>Chitinophagaceae</taxon>
        <taxon>Chitinophaga</taxon>
    </lineage>
</organism>
<dbReference type="PANTHER" id="PTHR31339">
    <property type="entry name" value="PECTIN LYASE-RELATED"/>
    <property type="match status" value="1"/>
</dbReference>
<feature type="chain" id="PRO_5013269016" evidence="1">
    <location>
        <begin position="23"/>
        <end position="917"/>
    </location>
</feature>
<sequence>MKIFRNIVLTVICMVTAQALFAQKLTYAPNLVEFGDDTIYMATGSTYAYTVDTPPGEGRVATTVTPQAFIAQLNEAYNPILRFSLQDDTTVILRGHAMEPRSYFLKQRAAALSANLQVSSPFRPEHVPGDIMIEFTAGQRSPNVNMQLVIPAAIKFDSKQVMVNVIGRGEVPLAALATTSSGRFGAGYPYPFIGKGNIALQEDSSHLITLENLDLRAKNGADVVFRLPGAVINRYTLEKIYAQYITSEPEVLTSGIIDCMVPVSYSNEGLYLITRRMERYVETKDTYTHVSLKWYKPGKVKVMQSLDEGKTWQPAHARMGDLQAEVNQLMPDRYYRFMLQFGDGSHSPYLEYYSGKQVFLPKDTADCTDELNAMIAACSKAGGGTILFKPGTYNVRTVHLKNDVYLYIGKGATIKALKGGDAPESTWFSDKAYRSGTSPTDHGPYDDPENYLTKQDVGHHYFQNAMFTGERLDNIKIIGNGRITGNGNLVTSDKVMNNAPDNRSDKMISLKLCTNVEIGGVYRKDDLWYDKQKDEPYYISGDPGTDNMLHIDQAGHFVLLATGTDSIFVHDTYFGKHSPKNARDIYDFMACNNVTVTNIYSRVSSDDIVKPGSDCSLGFTRPAKHYRVRNIIGDTNCNLFQVGSETADDIRDICVDNIYVLGANKAGFSISTNDGAHISDIHLNCGHTGPLHHRSKMLRAAAPFFISISNRARILGAQAATFSYSEHGRDHKELLVTNVSIGKVENILLNGIDITEVYGGSSYSGNRWKPFDGTQRRFAAIVAGYALPQNIGFTLPDGRATGYISNIHFTDIYLTAKGGNPITDTAQVPQELGVGQYNAADLKIQPAYGLWARHVQQLVIKNAAFAFEQADHRYGIFLEDVVGATLQGLRIQKTREQQQAVRVVNSSGTRLSNITTF</sequence>
<dbReference type="RefSeq" id="WP_073079461.1">
    <property type="nucleotide sequence ID" value="NZ_FRBL01000002.1"/>
</dbReference>
<keyword evidence="1" id="KW-0732">Signal</keyword>
<proteinExistence type="predicted"/>
<dbReference type="InterPro" id="IPR012334">
    <property type="entry name" value="Pectin_lyas_fold"/>
</dbReference>